<dbReference type="PANTHER" id="PTHR12837:SF0">
    <property type="entry name" value="POLY(ADP-RIBOSE) GLYCOHYDROLASE"/>
    <property type="match status" value="1"/>
</dbReference>
<evidence type="ECO:0000313" key="6">
    <source>
        <dbReference type="EMBL" id="KAK4185689.1"/>
    </source>
</evidence>
<dbReference type="Pfam" id="PF20811">
    <property type="entry name" value="PARG_cat_N"/>
    <property type="match status" value="1"/>
</dbReference>
<name>A0AAN6WPA3_9PEZI</name>
<gene>
    <name evidence="6" type="ORF">QBC35DRAFT_524746</name>
</gene>
<accession>A0AAN6WPA3</accession>
<dbReference type="GO" id="GO:0005634">
    <property type="term" value="C:nucleus"/>
    <property type="evidence" value="ECO:0007669"/>
    <property type="project" value="TreeGrafter"/>
</dbReference>
<dbReference type="Proteomes" id="UP001302126">
    <property type="component" value="Unassembled WGS sequence"/>
</dbReference>
<reference evidence="6" key="2">
    <citation type="submission" date="2023-05" db="EMBL/GenBank/DDBJ databases">
        <authorList>
            <consortium name="Lawrence Berkeley National Laboratory"/>
            <person name="Steindorff A."/>
            <person name="Hensen N."/>
            <person name="Bonometti L."/>
            <person name="Westerberg I."/>
            <person name="Brannstrom I.O."/>
            <person name="Guillou S."/>
            <person name="Cros-Aarteil S."/>
            <person name="Calhoun S."/>
            <person name="Haridas S."/>
            <person name="Kuo A."/>
            <person name="Mondo S."/>
            <person name="Pangilinan J."/>
            <person name="Riley R."/>
            <person name="Labutti K."/>
            <person name="Andreopoulos B."/>
            <person name="Lipzen A."/>
            <person name="Chen C."/>
            <person name="Yanf M."/>
            <person name="Daum C."/>
            <person name="Ng V."/>
            <person name="Clum A."/>
            <person name="Ohm R."/>
            <person name="Martin F."/>
            <person name="Silar P."/>
            <person name="Natvig D."/>
            <person name="Lalanne C."/>
            <person name="Gautier V."/>
            <person name="Ament-Velasquez S.L."/>
            <person name="Kruys A."/>
            <person name="Hutchinson M.I."/>
            <person name="Powell A.J."/>
            <person name="Barry K."/>
            <person name="Miller A.N."/>
            <person name="Grigoriev I.V."/>
            <person name="Debuchy R."/>
            <person name="Gladieux P."/>
            <person name="Thoren M.H."/>
            <person name="Johannesson H."/>
        </authorList>
    </citation>
    <scope>NUCLEOTIDE SEQUENCE</scope>
    <source>
        <strain evidence="6">PSN309</strain>
    </source>
</reference>
<dbReference type="InterPro" id="IPR007724">
    <property type="entry name" value="Poly_GlycHdrlase"/>
</dbReference>
<protein>
    <recommendedName>
        <fullName evidence="2">poly(ADP-ribose) glycohydrolase</fullName>
        <ecNumber evidence="2">3.2.1.143</ecNumber>
    </recommendedName>
</protein>
<evidence type="ECO:0000256" key="3">
    <source>
        <dbReference type="ARBA" id="ARBA00022801"/>
    </source>
</evidence>
<comment type="caution">
    <text evidence="6">The sequence shown here is derived from an EMBL/GenBank/DDBJ whole genome shotgun (WGS) entry which is preliminary data.</text>
</comment>
<evidence type="ECO:0000256" key="1">
    <source>
        <dbReference type="ARBA" id="ARBA00009545"/>
    </source>
</evidence>
<dbReference type="GO" id="GO:0005975">
    <property type="term" value="P:carbohydrate metabolic process"/>
    <property type="evidence" value="ECO:0007669"/>
    <property type="project" value="InterPro"/>
</dbReference>
<proteinExistence type="inferred from homology"/>
<dbReference type="Pfam" id="PF05028">
    <property type="entry name" value="PARG_cat_C"/>
    <property type="match status" value="2"/>
</dbReference>
<dbReference type="InterPro" id="IPR046372">
    <property type="entry name" value="PARG_cat_C"/>
</dbReference>
<evidence type="ECO:0000259" key="5">
    <source>
        <dbReference type="Pfam" id="PF20811"/>
    </source>
</evidence>
<feature type="domain" description="PARG helical" evidence="5">
    <location>
        <begin position="58"/>
        <end position="165"/>
    </location>
</feature>
<dbReference type="GO" id="GO:0009225">
    <property type="term" value="P:nucleotide-sugar metabolic process"/>
    <property type="evidence" value="ECO:0007669"/>
    <property type="project" value="TreeGrafter"/>
</dbReference>
<dbReference type="GO" id="GO:0004649">
    <property type="term" value="F:poly(ADP-ribose) glycohydrolase activity"/>
    <property type="evidence" value="ECO:0007669"/>
    <property type="project" value="UniProtKB-EC"/>
</dbReference>
<sequence>MAYPEFYTLPSSPKYKCDDRFSLHPEGDEVEDGNGQVPFWPFLQKIFILPAITSLGAELFFEKIWPLLVTVALEMPKLHPNGQLPVLGQGQNQSLRFSRRQTACLVVHQFLRTLSNPSWRENDGTHDFGIWYSSEQRNCDKGWNPNAVRAYLQALLSYFKEGACKDSWGMDTSRGGWAVEYTLHSLQTAYYIKLASEDHPLTQLKVEDSSRYDTSFRSLGLPSCQPVVISANKIIGFGQSGTQEDVHVGISPEACPIVLVTPPLGEAEVLRVRGAEAMVNVVGKGRDIVLDLVERAGLPDLIHENMEREINKAYTAFDGYFEVTEIRTGLWGCGAFGGGPEIKVLLLWLAASFAQVGLIVVCDRKLWGFARRLEDIVALVRKRNLGTLELRRILENAPKDLTRGQCWDRLRKEVDKS</sequence>
<dbReference type="GO" id="GO:0005737">
    <property type="term" value="C:cytoplasm"/>
    <property type="evidence" value="ECO:0007669"/>
    <property type="project" value="TreeGrafter"/>
</dbReference>
<dbReference type="GO" id="GO:1990966">
    <property type="term" value="P:ATP generation from poly-ADP-D-ribose"/>
    <property type="evidence" value="ECO:0007669"/>
    <property type="project" value="TreeGrafter"/>
</dbReference>
<dbReference type="InterPro" id="IPR048362">
    <property type="entry name" value="PARG_helical"/>
</dbReference>
<organism evidence="6 7">
    <name type="scientific">Podospora australis</name>
    <dbReference type="NCBI Taxonomy" id="1536484"/>
    <lineage>
        <taxon>Eukaryota</taxon>
        <taxon>Fungi</taxon>
        <taxon>Dikarya</taxon>
        <taxon>Ascomycota</taxon>
        <taxon>Pezizomycotina</taxon>
        <taxon>Sordariomycetes</taxon>
        <taxon>Sordariomycetidae</taxon>
        <taxon>Sordariales</taxon>
        <taxon>Podosporaceae</taxon>
        <taxon>Podospora</taxon>
    </lineage>
</organism>
<evidence type="ECO:0000256" key="2">
    <source>
        <dbReference type="ARBA" id="ARBA00012255"/>
    </source>
</evidence>
<evidence type="ECO:0000259" key="4">
    <source>
        <dbReference type="Pfam" id="PF05028"/>
    </source>
</evidence>
<dbReference type="EC" id="3.2.1.143" evidence="2"/>
<dbReference type="EMBL" id="MU864442">
    <property type="protein sequence ID" value="KAK4185689.1"/>
    <property type="molecule type" value="Genomic_DNA"/>
</dbReference>
<feature type="domain" description="PARG catalytic Macro" evidence="4">
    <location>
        <begin position="228"/>
        <end position="288"/>
    </location>
</feature>
<keyword evidence="7" id="KW-1185">Reference proteome</keyword>
<feature type="domain" description="PARG catalytic Macro" evidence="4">
    <location>
        <begin position="300"/>
        <end position="362"/>
    </location>
</feature>
<dbReference type="PANTHER" id="PTHR12837">
    <property type="entry name" value="POLY ADP-RIBOSE GLYCOHYDROLASE"/>
    <property type="match status" value="1"/>
</dbReference>
<dbReference type="GO" id="GO:0006282">
    <property type="term" value="P:regulation of DNA repair"/>
    <property type="evidence" value="ECO:0007669"/>
    <property type="project" value="InterPro"/>
</dbReference>
<keyword evidence="3" id="KW-0378">Hydrolase</keyword>
<comment type="similarity">
    <text evidence="1">Belongs to the poly(ADP-ribose) glycohydrolase family.</text>
</comment>
<reference evidence="6" key="1">
    <citation type="journal article" date="2023" name="Mol. Phylogenet. Evol.">
        <title>Genome-scale phylogeny and comparative genomics of the fungal order Sordariales.</title>
        <authorList>
            <person name="Hensen N."/>
            <person name="Bonometti L."/>
            <person name="Westerberg I."/>
            <person name="Brannstrom I.O."/>
            <person name="Guillou S."/>
            <person name="Cros-Aarteil S."/>
            <person name="Calhoun S."/>
            <person name="Haridas S."/>
            <person name="Kuo A."/>
            <person name="Mondo S."/>
            <person name="Pangilinan J."/>
            <person name="Riley R."/>
            <person name="LaButti K."/>
            <person name="Andreopoulos B."/>
            <person name="Lipzen A."/>
            <person name="Chen C."/>
            <person name="Yan M."/>
            <person name="Daum C."/>
            <person name="Ng V."/>
            <person name="Clum A."/>
            <person name="Steindorff A."/>
            <person name="Ohm R.A."/>
            <person name="Martin F."/>
            <person name="Silar P."/>
            <person name="Natvig D.O."/>
            <person name="Lalanne C."/>
            <person name="Gautier V."/>
            <person name="Ament-Velasquez S.L."/>
            <person name="Kruys A."/>
            <person name="Hutchinson M.I."/>
            <person name="Powell A.J."/>
            <person name="Barry K."/>
            <person name="Miller A.N."/>
            <person name="Grigoriev I.V."/>
            <person name="Debuchy R."/>
            <person name="Gladieux P."/>
            <person name="Hiltunen Thoren M."/>
            <person name="Johannesson H."/>
        </authorList>
    </citation>
    <scope>NUCLEOTIDE SEQUENCE</scope>
    <source>
        <strain evidence="6">PSN309</strain>
    </source>
</reference>
<dbReference type="AlphaFoldDB" id="A0AAN6WPA3"/>
<evidence type="ECO:0000313" key="7">
    <source>
        <dbReference type="Proteomes" id="UP001302126"/>
    </source>
</evidence>